<reference evidence="3" key="1">
    <citation type="journal article" date="2019" name="Int. J. Syst. Evol. Microbiol.">
        <title>The Global Catalogue of Microorganisms (GCM) 10K type strain sequencing project: providing services to taxonomists for standard genome sequencing and annotation.</title>
        <authorList>
            <consortium name="The Broad Institute Genomics Platform"/>
            <consortium name="The Broad Institute Genome Sequencing Center for Infectious Disease"/>
            <person name="Wu L."/>
            <person name="Ma J."/>
        </authorList>
    </citation>
    <scope>NUCLEOTIDE SEQUENCE [LARGE SCALE GENOMIC DNA]</scope>
    <source>
        <strain evidence="3">KCTC 42447</strain>
    </source>
</reference>
<dbReference type="InterPro" id="IPR000073">
    <property type="entry name" value="AB_hydrolase_1"/>
</dbReference>
<protein>
    <submittedName>
        <fullName evidence="2">Alpha/beta fold hydrolase</fullName>
    </submittedName>
</protein>
<dbReference type="Gene3D" id="3.40.50.1820">
    <property type="entry name" value="alpha/beta hydrolase"/>
    <property type="match status" value="1"/>
</dbReference>
<comment type="caution">
    <text evidence="2">The sequence shown here is derived from an EMBL/GenBank/DDBJ whole genome shotgun (WGS) entry which is preliminary data.</text>
</comment>
<keyword evidence="3" id="KW-1185">Reference proteome</keyword>
<proteinExistence type="predicted"/>
<dbReference type="EMBL" id="JBHRXZ010000017">
    <property type="protein sequence ID" value="MFC3607776.1"/>
    <property type="molecule type" value="Genomic_DNA"/>
</dbReference>
<dbReference type="RefSeq" id="WP_386363530.1">
    <property type="nucleotide sequence ID" value="NZ_JBHRXZ010000017.1"/>
</dbReference>
<dbReference type="SUPFAM" id="SSF53474">
    <property type="entry name" value="alpha/beta-Hydrolases"/>
    <property type="match status" value="1"/>
</dbReference>
<gene>
    <name evidence="2" type="ORF">ACFOMF_08315</name>
</gene>
<evidence type="ECO:0000313" key="3">
    <source>
        <dbReference type="Proteomes" id="UP001595630"/>
    </source>
</evidence>
<dbReference type="InterPro" id="IPR029058">
    <property type="entry name" value="AB_hydrolase_fold"/>
</dbReference>
<feature type="domain" description="AB hydrolase-1" evidence="1">
    <location>
        <begin position="5"/>
        <end position="229"/>
    </location>
</feature>
<sequence>MPARLILLPGWGFGPATLQPLYESLGELAPWLEVTVMPLPGLDEPDAWLDALDLELPRGAWLAGWSLGGMLAAQLAFRRGRDCPGLITLASNPCFRVRENWPCAMPAEVFDTFCEAFFMDADETLKRFSLLCSRGGFDPRTLARQLQVTRSQAPPEVLAAGLSLLASLDNRGALRGYRGRQLHLFAGQDALVPSEAAGRLAQLLPEAGVKTVEQASHGLPLERPEEVAQLMIAGIGGAR</sequence>
<accession>A0ABV7T822</accession>
<organism evidence="2 3">
    <name type="scientific">Stutzerimonas tarimensis</name>
    <dbReference type="NCBI Taxonomy" id="1507735"/>
    <lineage>
        <taxon>Bacteria</taxon>
        <taxon>Pseudomonadati</taxon>
        <taxon>Pseudomonadota</taxon>
        <taxon>Gammaproteobacteria</taxon>
        <taxon>Pseudomonadales</taxon>
        <taxon>Pseudomonadaceae</taxon>
        <taxon>Stutzerimonas</taxon>
    </lineage>
</organism>
<evidence type="ECO:0000259" key="1">
    <source>
        <dbReference type="Pfam" id="PF12697"/>
    </source>
</evidence>
<dbReference type="Pfam" id="PF12697">
    <property type="entry name" value="Abhydrolase_6"/>
    <property type="match status" value="1"/>
</dbReference>
<evidence type="ECO:0000313" key="2">
    <source>
        <dbReference type="EMBL" id="MFC3607776.1"/>
    </source>
</evidence>
<keyword evidence="2" id="KW-0378">Hydrolase</keyword>
<dbReference type="GO" id="GO:0016787">
    <property type="term" value="F:hydrolase activity"/>
    <property type="evidence" value="ECO:0007669"/>
    <property type="project" value="UniProtKB-KW"/>
</dbReference>
<name>A0ABV7T822_9GAMM</name>
<dbReference type="Proteomes" id="UP001595630">
    <property type="component" value="Unassembled WGS sequence"/>
</dbReference>